<dbReference type="Proteomes" id="UP000054408">
    <property type="component" value="Unassembled WGS sequence"/>
</dbReference>
<evidence type="ECO:0000256" key="2">
    <source>
        <dbReference type="ARBA" id="ARBA00005988"/>
    </source>
</evidence>
<evidence type="ECO:0000256" key="4">
    <source>
        <dbReference type="SAM" id="MobiDB-lite"/>
    </source>
</evidence>
<dbReference type="EMBL" id="GL349442">
    <property type="protein sequence ID" value="KNC46304.1"/>
    <property type="molecule type" value="Genomic_DNA"/>
</dbReference>
<dbReference type="GO" id="GO:0006508">
    <property type="term" value="P:proteolysis"/>
    <property type="evidence" value="ECO:0007669"/>
    <property type="project" value="InterPro"/>
</dbReference>
<keyword evidence="6" id="KW-0378">Hydrolase</keyword>
<dbReference type="Pfam" id="PF00246">
    <property type="entry name" value="Peptidase_M14"/>
    <property type="match status" value="1"/>
</dbReference>
<dbReference type="STRING" id="461836.A0A0L0D1R7"/>
<organism evidence="6 7">
    <name type="scientific">Thecamonas trahens ATCC 50062</name>
    <dbReference type="NCBI Taxonomy" id="461836"/>
    <lineage>
        <taxon>Eukaryota</taxon>
        <taxon>Apusozoa</taxon>
        <taxon>Apusomonadida</taxon>
        <taxon>Apusomonadidae</taxon>
        <taxon>Thecamonas</taxon>
    </lineage>
</organism>
<dbReference type="GO" id="GO:0008270">
    <property type="term" value="F:zinc ion binding"/>
    <property type="evidence" value="ECO:0007669"/>
    <property type="project" value="InterPro"/>
</dbReference>
<dbReference type="GO" id="GO:0005615">
    <property type="term" value="C:extracellular space"/>
    <property type="evidence" value="ECO:0007669"/>
    <property type="project" value="TreeGrafter"/>
</dbReference>
<dbReference type="eggNOG" id="KOG2650">
    <property type="taxonomic scope" value="Eukaryota"/>
</dbReference>
<feature type="domain" description="Peptidase M14" evidence="5">
    <location>
        <begin position="65"/>
        <end position="379"/>
    </location>
</feature>
<comment type="similarity">
    <text evidence="2 3">Belongs to the peptidase M14 family.</text>
</comment>
<evidence type="ECO:0000256" key="3">
    <source>
        <dbReference type="PROSITE-ProRule" id="PRU01379"/>
    </source>
</evidence>
<comment type="caution">
    <text evidence="3">Lacks conserved residue(s) required for the propagation of feature annotation.</text>
</comment>
<evidence type="ECO:0000259" key="5">
    <source>
        <dbReference type="PROSITE" id="PS52035"/>
    </source>
</evidence>
<name>A0A0L0D1R7_THETB</name>
<dbReference type="OrthoDB" id="3626597at2759"/>
<protein>
    <submittedName>
        <fullName evidence="6">Zinc carboxypeptidase</fullName>
    </submittedName>
</protein>
<dbReference type="PROSITE" id="PS52035">
    <property type="entry name" value="PEPTIDASE_M14"/>
    <property type="match status" value="1"/>
</dbReference>
<gene>
    <name evidence="6" type="ORF">AMSG_02756</name>
</gene>
<feature type="region of interest" description="Disordered" evidence="4">
    <location>
        <begin position="445"/>
        <end position="466"/>
    </location>
</feature>
<comment type="cofactor">
    <cofactor evidence="1">
        <name>Zn(2+)</name>
        <dbReference type="ChEBI" id="CHEBI:29105"/>
    </cofactor>
</comment>
<sequence length="490" mass="52844">MARAAVVGAVAVVVAVAAALALVLLLVVNDDAPAPAPHMLNRSERKSGTVELDTTRPHPMRLPAYYSTMDETMTEVRRLATTCPPLVVDSLPLTGDDPLVVLRLHDADLASSLPPRAAPMDRSCYTQGRANKDAGLDALPTVLITAGLHPREVFATELALGLVRWLCAAYDQASAMDAAEAWSVQYMLARMELVVIPLANPSGRRVVEETDACARTSAAGIDLNRNWVFRHGKGEPNEAAGNKPLSAEETRVLFDYMSVLTKDPERNVGLFVDIHSGVTEVYIPYDSASDVLPRSKRAMCLYEVVDTFATLGCGACARGSAGVIGNELVFGTAADTMFVTLGVSVVLTVDAFGAPDKSDCFLRFNPDDEAKYHSIVAHWLDAFDFAFWDVLESSQGTSKRAAAAYYYDFVDSSLAWGSNLRMAALSAAATRRPSNWYLRSRERSEHSSGAAAKEPSPPSPPPTISNAAHFETVESQHTSWLAFTSSSIQT</sequence>
<dbReference type="InterPro" id="IPR034269">
    <property type="entry name" value="At5g42320_M14_CPD"/>
</dbReference>
<dbReference type="InterPro" id="IPR000834">
    <property type="entry name" value="Peptidase_M14"/>
</dbReference>
<keyword evidence="6" id="KW-0121">Carboxypeptidase</keyword>
<keyword evidence="7" id="KW-1185">Reference proteome</keyword>
<dbReference type="SUPFAM" id="SSF53187">
    <property type="entry name" value="Zn-dependent exopeptidases"/>
    <property type="match status" value="1"/>
</dbReference>
<dbReference type="GO" id="GO:0004181">
    <property type="term" value="F:metallocarboxypeptidase activity"/>
    <property type="evidence" value="ECO:0007669"/>
    <property type="project" value="InterPro"/>
</dbReference>
<dbReference type="RefSeq" id="XP_013760597.1">
    <property type="nucleotide sequence ID" value="XM_013905143.1"/>
</dbReference>
<dbReference type="GeneID" id="25562409"/>
<proteinExistence type="inferred from homology"/>
<keyword evidence="6" id="KW-0645">Protease</keyword>
<dbReference type="PANTHER" id="PTHR11705:SF119">
    <property type="entry name" value="OS02G0119300 PROTEIN"/>
    <property type="match status" value="1"/>
</dbReference>
<dbReference type="PANTHER" id="PTHR11705">
    <property type="entry name" value="PROTEASE FAMILY M14 CARBOXYPEPTIDASE A,B"/>
    <property type="match status" value="1"/>
</dbReference>
<dbReference type="AlphaFoldDB" id="A0A0L0D1R7"/>
<accession>A0A0L0D1R7</accession>
<dbReference type="SMART" id="SM00631">
    <property type="entry name" value="Zn_pept"/>
    <property type="match status" value="1"/>
</dbReference>
<dbReference type="CDD" id="cd06227">
    <property type="entry name" value="M14-CPA-like"/>
    <property type="match status" value="1"/>
</dbReference>
<dbReference type="Gene3D" id="3.40.630.10">
    <property type="entry name" value="Zn peptidases"/>
    <property type="match status" value="1"/>
</dbReference>
<evidence type="ECO:0000313" key="7">
    <source>
        <dbReference type="Proteomes" id="UP000054408"/>
    </source>
</evidence>
<evidence type="ECO:0000256" key="1">
    <source>
        <dbReference type="ARBA" id="ARBA00001947"/>
    </source>
</evidence>
<evidence type="ECO:0000313" key="6">
    <source>
        <dbReference type="EMBL" id="KNC46304.1"/>
    </source>
</evidence>
<reference evidence="6 7" key="1">
    <citation type="submission" date="2010-05" db="EMBL/GenBank/DDBJ databases">
        <title>The Genome Sequence of Thecamonas trahens ATCC 50062.</title>
        <authorList>
            <consortium name="The Broad Institute Genome Sequencing Platform"/>
            <person name="Russ C."/>
            <person name="Cuomo C."/>
            <person name="Shea T."/>
            <person name="Young S.K."/>
            <person name="Zeng Q."/>
            <person name="Koehrsen M."/>
            <person name="Haas B."/>
            <person name="Borodovsky M."/>
            <person name="Guigo R."/>
            <person name="Alvarado L."/>
            <person name="Berlin A."/>
            <person name="Bochicchio J."/>
            <person name="Borenstein D."/>
            <person name="Chapman S."/>
            <person name="Chen Z."/>
            <person name="Freedman E."/>
            <person name="Gellesch M."/>
            <person name="Goldberg J."/>
            <person name="Griggs A."/>
            <person name="Gujja S."/>
            <person name="Heilman E."/>
            <person name="Heiman D."/>
            <person name="Hepburn T."/>
            <person name="Howarth C."/>
            <person name="Jen D."/>
            <person name="Larson L."/>
            <person name="Mehta T."/>
            <person name="Park D."/>
            <person name="Pearson M."/>
            <person name="Roberts A."/>
            <person name="Saif S."/>
            <person name="Shenoy N."/>
            <person name="Sisk P."/>
            <person name="Stolte C."/>
            <person name="Sykes S."/>
            <person name="Thomson T."/>
            <person name="Walk T."/>
            <person name="White J."/>
            <person name="Yandava C."/>
            <person name="Burger G."/>
            <person name="Gray M.W."/>
            <person name="Holland P.W.H."/>
            <person name="King N."/>
            <person name="Lang F.B.F."/>
            <person name="Roger A.J."/>
            <person name="Ruiz-Trillo I."/>
            <person name="Lander E."/>
            <person name="Nusbaum C."/>
        </authorList>
    </citation>
    <scope>NUCLEOTIDE SEQUENCE [LARGE SCALE GENOMIC DNA]</scope>
    <source>
        <strain evidence="6 7">ATCC 50062</strain>
    </source>
</reference>